<dbReference type="Proteomes" id="UP001530377">
    <property type="component" value="Unassembled WGS sequence"/>
</dbReference>
<evidence type="ECO:0000313" key="3">
    <source>
        <dbReference type="Proteomes" id="UP001530377"/>
    </source>
</evidence>
<accession>A0ABD3RZV6</accession>
<evidence type="ECO:0000313" key="2">
    <source>
        <dbReference type="EMBL" id="KAL3817737.1"/>
    </source>
</evidence>
<comment type="caution">
    <text evidence="2">The sequence shown here is derived from an EMBL/GenBank/DDBJ whole genome shotgun (WGS) entry which is preliminary data.</text>
</comment>
<feature type="chain" id="PRO_5044762393" evidence="1">
    <location>
        <begin position="34"/>
        <end position="247"/>
    </location>
</feature>
<keyword evidence="1" id="KW-0732">Signal</keyword>
<feature type="signal peptide" evidence="1">
    <location>
        <begin position="1"/>
        <end position="33"/>
    </location>
</feature>
<name>A0ABD3RZV6_9STRA</name>
<gene>
    <name evidence="2" type="ORF">ACHAXA_010957</name>
</gene>
<evidence type="ECO:0000256" key="1">
    <source>
        <dbReference type="SAM" id="SignalP"/>
    </source>
</evidence>
<reference evidence="2 3" key="1">
    <citation type="submission" date="2024-10" db="EMBL/GenBank/DDBJ databases">
        <title>Updated reference genomes for cyclostephanoid diatoms.</title>
        <authorList>
            <person name="Roberts W.R."/>
            <person name="Alverson A.J."/>
        </authorList>
    </citation>
    <scope>NUCLEOTIDE SEQUENCE [LARGE SCALE GENOMIC DNA]</scope>
    <source>
        <strain evidence="2 3">AJA228-03</strain>
    </source>
</reference>
<protein>
    <submittedName>
        <fullName evidence="2">Uncharacterized protein</fullName>
    </submittedName>
</protein>
<sequence>MIRFLLSLAALTISGPTLFPISLMCPALRGASAFTVPSRSFLPLAVTPVIGGELKLKSVVMPHATSTASGDDDDGGIASMKEAMAPDEVGSICDTSPLSTDFTRVEIDDMEKLIVSLSRESDDNMRRQTLAEILDKELVGSLNAESDSQGGAATSDIPRFARLFQISLDSVGESVQAAARVVALEKQMQQEKKMADDYDATDAENPLVRPEKSQEELQLWALIDMMVQSKTRVKLHMGSLGSKGKFR</sequence>
<keyword evidence="3" id="KW-1185">Reference proteome</keyword>
<organism evidence="2 3">
    <name type="scientific">Cyclostephanos tholiformis</name>
    <dbReference type="NCBI Taxonomy" id="382380"/>
    <lineage>
        <taxon>Eukaryota</taxon>
        <taxon>Sar</taxon>
        <taxon>Stramenopiles</taxon>
        <taxon>Ochrophyta</taxon>
        <taxon>Bacillariophyta</taxon>
        <taxon>Coscinodiscophyceae</taxon>
        <taxon>Thalassiosirophycidae</taxon>
        <taxon>Stephanodiscales</taxon>
        <taxon>Stephanodiscaceae</taxon>
        <taxon>Cyclostephanos</taxon>
    </lineage>
</organism>
<dbReference type="AlphaFoldDB" id="A0ABD3RZV6"/>
<proteinExistence type="predicted"/>
<dbReference type="EMBL" id="JALLPB020000093">
    <property type="protein sequence ID" value="KAL3817737.1"/>
    <property type="molecule type" value="Genomic_DNA"/>
</dbReference>